<keyword evidence="6 12" id="KW-0489">Methyltransferase</keyword>
<evidence type="ECO:0000313" key="12">
    <source>
        <dbReference type="EMBL" id="MDS1269063.1"/>
    </source>
</evidence>
<evidence type="ECO:0000256" key="5">
    <source>
        <dbReference type="ARBA" id="ARBA00022490"/>
    </source>
</evidence>
<evidence type="ECO:0000256" key="4">
    <source>
        <dbReference type="ARBA" id="ARBA00013346"/>
    </source>
</evidence>
<dbReference type="Pfam" id="PF01135">
    <property type="entry name" value="PCMT"/>
    <property type="match status" value="1"/>
</dbReference>
<evidence type="ECO:0000256" key="10">
    <source>
        <dbReference type="ARBA" id="ARBA00031323"/>
    </source>
</evidence>
<protein>
    <recommendedName>
        <fullName evidence="4">Protein-L-isoaspartate O-methyltransferase</fullName>
        <ecNumber evidence="3">2.1.1.77</ecNumber>
    </recommendedName>
    <alternativeName>
        <fullName evidence="11">L-isoaspartyl protein carboxyl methyltransferase</fullName>
    </alternativeName>
    <alternativeName>
        <fullName evidence="9">Protein L-isoaspartyl methyltransferase</fullName>
    </alternativeName>
    <alternativeName>
        <fullName evidence="10">Protein-beta-aspartate methyltransferase</fullName>
    </alternativeName>
</protein>
<evidence type="ECO:0000256" key="11">
    <source>
        <dbReference type="ARBA" id="ARBA00031350"/>
    </source>
</evidence>
<sequence>MPEISTTAADRLSEAAAAVDEAHFRGTDGRAVRQTTDTMVILRHLRIADIEPGDRVLEIGTGSGLSTALLAELVGPHGHVVSVDLLPELTERAARLHAEAGYANVTFLARDGLDGAPKHGPYTRIVAWTCPPRLPDAWLDQATVGAVMLHPLPVARLAYSTVMLRSVVAESGTPTTPSVHRGAYARMGGTVHQARESDDANATSVTGYVSAEWLHSRPAQHAVDLLGRLEAAAHSEPVDLSWPDCDDLRAWLIAQRPEGLISAGRDRAVGYGIATEEHVALLEMLPHSQLIADSAQSPALERLRELLHTWTSAGRPGTDTLTPHLHRITDGWQATL</sequence>
<keyword evidence="7" id="KW-0808">Transferase</keyword>
<keyword evidence="13" id="KW-1185">Reference proteome</keyword>
<dbReference type="GO" id="GO:0032259">
    <property type="term" value="P:methylation"/>
    <property type="evidence" value="ECO:0007669"/>
    <property type="project" value="UniProtKB-KW"/>
</dbReference>
<keyword evidence="8" id="KW-0949">S-adenosyl-L-methionine</keyword>
<dbReference type="EMBL" id="JAVLVT010000001">
    <property type="protein sequence ID" value="MDS1269063.1"/>
    <property type="molecule type" value="Genomic_DNA"/>
</dbReference>
<evidence type="ECO:0000313" key="13">
    <source>
        <dbReference type="Proteomes" id="UP001250214"/>
    </source>
</evidence>
<dbReference type="PANTHER" id="PTHR11579">
    <property type="entry name" value="PROTEIN-L-ISOASPARTATE O-METHYLTRANSFERASE"/>
    <property type="match status" value="1"/>
</dbReference>
<evidence type="ECO:0000256" key="1">
    <source>
        <dbReference type="ARBA" id="ARBA00004496"/>
    </source>
</evidence>
<evidence type="ECO:0000256" key="8">
    <source>
        <dbReference type="ARBA" id="ARBA00022691"/>
    </source>
</evidence>
<dbReference type="EC" id="2.1.1.77" evidence="3"/>
<gene>
    <name evidence="12" type="ORF">RIF23_02000</name>
</gene>
<evidence type="ECO:0000256" key="3">
    <source>
        <dbReference type="ARBA" id="ARBA00011890"/>
    </source>
</evidence>
<dbReference type="InterPro" id="IPR000682">
    <property type="entry name" value="PCMT"/>
</dbReference>
<dbReference type="RefSeq" id="WP_310910577.1">
    <property type="nucleotide sequence ID" value="NZ_JAVLVT010000001.1"/>
</dbReference>
<reference evidence="13" key="1">
    <citation type="submission" date="2023-07" db="EMBL/GenBank/DDBJ databases">
        <title>Novel species in the genus Lipingzhangella isolated from Sambhar Salt Lake.</title>
        <authorList>
            <person name="Jiya N."/>
            <person name="Kajale S."/>
            <person name="Sharma A."/>
        </authorList>
    </citation>
    <scope>NUCLEOTIDE SEQUENCE [LARGE SCALE GENOMIC DNA]</scope>
    <source>
        <strain evidence="13">LS1_29</strain>
    </source>
</reference>
<proteinExistence type="inferred from homology"/>
<accession>A0ABU2H185</accession>
<dbReference type="SUPFAM" id="SSF53335">
    <property type="entry name" value="S-adenosyl-L-methionine-dependent methyltransferases"/>
    <property type="match status" value="1"/>
</dbReference>
<evidence type="ECO:0000256" key="9">
    <source>
        <dbReference type="ARBA" id="ARBA00030757"/>
    </source>
</evidence>
<dbReference type="CDD" id="cd02440">
    <property type="entry name" value="AdoMet_MTases"/>
    <property type="match status" value="1"/>
</dbReference>
<dbReference type="Proteomes" id="UP001250214">
    <property type="component" value="Unassembled WGS sequence"/>
</dbReference>
<dbReference type="Gene3D" id="3.40.50.150">
    <property type="entry name" value="Vaccinia Virus protein VP39"/>
    <property type="match status" value="1"/>
</dbReference>
<keyword evidence="5" id="KW-0963">Cytoplasm</keyword>
<organism evidence="12 13">
    <name type="scientific">Lipingzhangella rawalii</name>
    <dbReference type="NCBI Taxonomy" id="2055835"/>
    <lineage>
        <taxon>Bacteria</taxon>
        <taxon>Bacillati</taxon>
        <taxon>Actinomycetota</taxon>
        <taxon>Actinomycetes</taxon>
        <taxon>Streptosporangiales</taxon>
        <taxon>Nocardiopsidaceae</taxon>
        <taxon>Lipingzhangella</taxon>
    </lineage>
</organism>
<evidence type="ECO:0000256" key="7">
    <source>
        <dbReference type="ARBA" id="ARBA00022679"/>
    </source>
</evidence>
<evidence type="ECO:0000256" key="2">
    <source>
        <dbReference type="ARBA" id="ARBA00005369"/>
    </source>
</evidence>
<evidence type="ECO:0000256" key="6">
    <source>
        <dbReference type="ARBA" id="ARBA00022603"/>
    </source>
</evidence>
<dbReference type="PANTHER" id="PTHR11579:SF0">
    <property type="entry name" value="PROTEIN-L-ISOASPARTATE(D-ASPARTATE) O-METHYLTRANSFERASE"/>
    <property type="match status" value="1"/>
</dbReference>
<comment type="subcellular location">
    <subcellularLocation>
        <location evidence="1">Cytoplasm</location>
    </subcellularLocation>
</comment>
<comment type="caution">
    <text evidence="12">The sequence shown here is derived from an EMBL/GenBank/DDBJ whole genome shotgun (WGS) entry which is preliminary data.</text>
</comment>
<name>A0ABU2H185_9ACTN</name>
<comment type="similarity">
    <text evidence="2">Belongs to the methyltransferase superfamily. L-isoaspartyl/D-aspartyl protein methyltransferase family.</text>
</comment>
<dbReference type="InterPro" id="IPR029063">
    <property type="entry name" value="SAM-dependent_MTases_sf"/>
</dbReference>
<dbReference type="GO" id="GO:0008168">
    <property type="term" value="F:methyltransferase activity"/>
    <property type="evidence" value="ECO:0007669"/>
    <property type="project" value="UniProtKB-KW"/>
</dbReference>